<dbReference type="Pfam" id="PF02833">
    <property type="entry name" value="DHHA2"/>
    <property type="match status" value="1"/>
</dbReference>
<evidence type="ECO:0000256" key="5">
    <source>
        <dbReference type="ARBA" id="ARBA00022801"/>
    </source>
</evidence>
<dbReference type="InterPro" id="IPR038222">
    <property type="entry name" value="DHHA2_dom_sf"/>
</dbReference>
<dbReference type="InterPro" id="IPR000644">
    <property type="entry name" value="CBS_dom"/>
</dbReference>
<dbReference type="AlphaFoldDB" id="A0A0B7H255"/>
<feature type="domain" description="CBS" evidence="10">
    <location>
        <begin position="87"/>
        <end position="147"/>
    </location>
</feature>
<evidence type="ECO:0000256" key="8">
    <source>
        <dbReference type="ARBA" id="ARBA00047820"/>
    </source>
</evidence>
<gene>
    <name evidence="11" type="ORF">TPHV1_510063</name>
</gene>
<dbReference type="SUPFAM" id="SSF75138">
    <property type="entry name" value="HprK N-terminal domain-like"/>
    <property type="match status" value="1"/>
</dbReference>
<dbReference type="CDD" id="cd02205">
    <property type="entry name" value="CBS_pair_SF"/>
    <property type="match status" value="1"/>
</dbReference>
<dbReference type="GO" id="GO:0004427">
    <property type="term" value="F:inorganic diphosphate phosphatase activity"/>
    <property type="evidence" value="ECO:0007669"/>
    <property type="project" value="UniProtKB-EC"/>
</dbReference>
<sequence>MKIGYTINMRAQPTEKKIYVIGHRNPDTDSVVAAAAYANFKQLQGVKNCFAARAGKPTPQTEYIFNRFKVPMPELIPDLIPKVQYYYKQPVISVKESASLWEALKKIEAERIRVLPVITEDGTFHSILHYSAFAQKILQMVNPQQKTVVQTSLNLLSSVIDAQVILSYKPDELKKSPILIAGSEFSTFCEHLKMNIPENTIVLSGDRRDIQEYAIKSNVRILICTGGIVLSKELRSLAEKHKVSVIISPYDTLSTALLLIYSMPVTGASSQEITPLRSETTVKKAATMLADAPAKTLPVVDNDNKVIGIVTEGDIYREANIEIILVDHNEQTQAVEGVENFKIIEIIDHHRVGNMPTKHPITFINKPVGATCTIIANLYREQRIPLDYNIAGILLCGILADTLMLQSATTTDIDRNTAEYLANITNIDLETLGKELLNVASNIAGRSADQLIHQDMKEYHEGSISFTVSQIEVEDQSQVLERKQEFIDVLEAERQKGDKLFAALMITNITYLTSFLLIAAKPDFLSQITVPKQEESVYVLKSIVSRKKQLMPLLSEILAAYGV</sequence>
<dbReference type="Gene3D" id="3.90.1640.10">
    <property type="entry name" value="inorganic pyrophosphatase (n-terminal core)"/>
    <property type="match status" value="2"/>
</dbReference>
<proteinExistence type="predicted"/>
<comment type="catalytic activity">
    <reaction evidence="8">
        <text>diphosphate + H2O = 2 phosphate + H(+)</text>
        <dbReference type="Rhea" id="RHEA:24576"/>
        <dbReference type="ChEBI" id="CHEBI:15377"/>
        <dbReference type="ChEBI" id="CHEBI:15378"/>
        <dbReference type="ChEBI" id="CHEBI:33019"/>
        <dbReference type="ChEBI" id="CHEBI:43474"/>
        <dbReference type="EC" id="3.6.1.1"/>
    </reaction>
</comment>
<dbReference type="Proteomes" id="UP000042527">
    <property type="component" value="Unassembled WGS sequence"/>
</dbReference>
<dbReference type="InterPro" id="IPR001667">
    <property type="entry name" value="DDH_dom"/>
</dbReference>
<name>A0A0B7H255_TREPH</name>
<organism evidence="11 12">
    <name type="scientific">Treponema phagedenis</name>
    <dbReference type="NCBI Taxonomy" id="162"/>
    <lineage>
        <taxon>Bacteria</taxon>
        <taxon>Pseudomonadati</taxon>
        <taxon>Spirochaetota</taxon>
        <taxon>Spirochaetia</taxon>
        <taxon>Spirochaetales</taxon>
        <taxon>Treponemataceae</taxon>
        <taxon>Treponema</taxon>
    </lineage>
</organism>
<evidence type="ECO:0000256" key="2">
    <source>
        <dbReference type="ARBA" id="ARBA00011643"/>
    </source>
</evidence>
<comment type="subunit">
    <text evidence="2">Homohexamer.</text>
</comment>
<dbReference type="SMART" id="SM01131">
    <property type="entry name" value="DHHA2"/>
    <property type="match status" value="1"/>
</dbReference>
<dbReference type="Pfam" id="PF01368">
    <property type="entry name" value="DHH"/>
    <property type="match status" value="1"/>
</dbReference>
<dbReference type="InterPro" id="IPR046342">
    <property type="entry name" value="CBS_dom_sf"/>
</dbReference>
<protein>
    <recommendedName>
        <fullName evidence="3">inorganic diphosphatase</fullName>
        <ecNumber evidence="3">3.6.1.1</ecNumber>
    </recommendedName>
    <alternativeName>
        <fullName evidence="7">Pyrophosphate phospho-hydrolase</fullName>
    </alternativeName>
</protein>
<keyword evidence="6" id="KW-0464">Manganese</keyword>
<keyword evidence="9" id="KW-0129">CBS domain</keyword>
<dbReference type="Pfam" id="PF07085">
    <property type="entry name" value="DRTGG"/>
    <property type="match status" value="1"/>
</dbReference>
<dbReference type="SUPFAM" id="SSF64182">
    <property type="entry name" value="DHH phosphoesterases"/>
    <property type="match status" value="1"/>
</dbReference>
<keyword evidence="4" id="KW-0479">Metal-binding</keyword>
<reference evidence="12" key="1">
    <citation type="submission" date="2015-01" db="EMBL/GenBank/DDBJ databases">
        <authorList>
            <person name="Manzoor Shahid"/>
            <person name="Zubair Saima"/>
        </authorList>
    </citation>
    <scope>NUCLEOTIDE SEQUENCE [LARGE SCALE GENOMIC DNA]</scope>
    <source>
        <strain evidence="12">V1</strain>
    </source>
</reference>
<accession>A0A0B7H255</accession>
<dbReference type="SMART" id="SM00116">
    <property type="entry name" value="CBS"/>
    <property type="match status" value="2"/>
</dbReference>
<dbReference type="Gene3D" id="3.40.1390.20">
    <property type="entry name" value="HprK N-terminal domain-like"/>
    <property type="match status" value="1"/>
</dbReference>
<keyword evidence="12" id="KW-1185">Reference proteome</keyword>
<evidence type="ECO:0000256" key="3">
    <source>
        <dbReference type="ARBA" id="ARBA00012146"/>
    </source>
</evidence>
<keyword evidence="5" id="KW-0378">Hydrolase</keyword>
<dbReference type="Gene3D" id="3.10.310.20">
    <property type="entry name" value="DHHA2 domain"/>
    <property type="match status" value="1"/>
</dbReference>
<dbReference type="PROSITE" id="PS51371">
    <property type="entry name" value="CBS"/>
    <property type="match status" value="2"/>
</dbReference>
<dbReference type="InterPro" id="IPR010766">
    <property type="entry name" value="DRTGG"/>
</dbReference>
<dbReference type="EC" id="3.6.1.1" evidence="3"/>
<evidence type="ECO:0000256" key="7">
    <source>
        <dbReference type="ARBA" id="ARBA00032535"/>
    </source>
</evidence>
<dbReference type="NCBIfam" id="NF011442">
    <property type="entry name" value="PRK14869.1-4"/>
    <property type="match status" value="1"/>
</dbReference>
<evidence type="ECO:0000256" key="9">
    <source>
        <dbReference type="PROSITE-ProRule" id="PRU00703"/>
    </source>
</evidence>
<dbReference type="InterPro" id="IPR028979">
    <property type="entry name" value="Ser_kin/Pase_Hpr-like_N_sf"/>
</dbReference>
<dbReference type="EMBL" id="CDNC01000047">
    <property type="protein sequence ID" value="CEM62996.1"/>
    <property type="molecule type" value="Genomic_DNA"/>
</dbReference>
<dbReference type="PANTHER" id="PTHR12112">
    <property type="entry name" value="BNIP - RELATED"/>
    <property type="match status" value="1"/>
</dbReference>
<evidence type="ECO:0000256" key="4">
    <source>
        <dbReference type="ARBA" id="ARBA00022723"/>
    </source>
</evidence>
<dbReference type="InterPro" id="IPR038763">
    <property type="entry name" value="DHH_sf"/>
</dbReference>
<dbReference type="SUPFAM" id="SSF54631">
    <property type="entry name" value="CBS-domain pair"/>
    <property type="match status" value="1"/>
</dbReference>
<comment type="cofactor">
    <cofactor evidence="1">
        <name>Mn(2+)</name>
        <dbReference type="ChEBI" id="CHEBI:29035"/>
    </cofactor>
</comment>
<dbReference type="PANTHER" id="PTHR12112:SF22">
    <property type="entry name" value="MANGANESE-DEPENDENT INORGANIC PYROPHOSPHATASE-RELATED"/>
    <property type="match status" value="1"/>
</dbReference>
<dbReference type="InterPro" id="IPR004097">
    <property type="entry name" value="DHHA2"/>
</dbReference>
<dbReference type="GO" id="GO:0005737">
    <property type="term" value="C:cytoplasm"/>
    <property type="evidence" value="ECO:0007669"/>
    <property type="project" value="InterPro"/>
</dbReference>
<dbReference type="GO" id="GO:0046872">
    <property type="term" value="F:metal ion binding"/>
    <property type="evidence" value="ECO:0007669"/>
    <property type="project" value="UniProtKB-KW"/>
</dbReference>
<evidence type="ECO:0000259" key="10">
    <source>
        <dbReference type="PROSITE" id="PS51371"/>
    </source>
</evidence>
<evidence type="ECO:0000256" key="1">
    <source>
        <dbReference type="ARBA" id="ARBA00001936"/>
    </source>
</evidence>
<evidence type="ECO:0000256" key="6">
    <source>
        <dbReference type="ARBA" id="ARBA00023211"/>
    </source>
</evidence>
<feature type="domain" description="CBS" evidence="10">
    <location>
        <begin position="268"/>
        <end position="325"/>
    </location>
</feature>
<evidence type="ECO:0000313" key="12">
    <source>
        <dbReference type="Proteomes" id="UP000042527"/>
    </source>
</evidence>
<evidence type="ECO:0000313" key="11">
    <source>
        <dbReference type="EMBL" id="CEM62996.1"/>
    </source>
</evidence>
<dbReference type="NCBIfam" id="NF011443">
    <property type="entry name" value="PRK14869.1-5"/>
    <property type="match status" value="1"/>
</dbReference>
<dbReference type="Pfam" id="PF00571">
    <property type="entry name" value="CBS"/>
    <property type="match status" value="2"/>
</dbReference>